<organism evidence="1 2">
    <name type="scientific">Hafnia phage vB_HpaM_Zyzzx</name>
    <dbReference type="NCBI Taxonomy" id="2836109"/>
    <lineage>
        <taxon>Viruses</taxon>
        <taxon>Duplodnaviria</taxon>
        <taxon>Heunggongvirae</taxon>
        <taxon>Uroviricota</taxon>
        <taxon>Caudoviricetes</taxon>
        <taxon>Andersonviridae</taxon>
        <taxon>Andersonviridae incertae sedis</taxon>
        <taxon>Daniellevirus</taxon>
        <taxon>Daniellevirus Zyzzx</taxon>
    </lineage>
</organism>
<protein>
    <submittedName>
        <fullName evidence="1">Uncharacterized protein</fullName>
    </submittedName>
</protein>
<sequence length="82" mass="8934">MKTIGVGDVVYFETYTDGSEHYQLLAKGTGIVYQVEELLTGGYLYSISYIDSQGKTNSTAVCQGNSNFCADTICLLEEMLGD</sequence>
<dbReference type="EMBL" id="MW749004">
    <property type="protein sequence ID" value="QYA57256.1"/>
    <property type="molecule type" value="Genomic_DNA"/>
</dbReference>
<keyword evidence="2" id="KW-1185">Reference proteome</keyword>
<proteinExistence type="predicted"/>
<evidence type="ECO:0000313" key="2">
    <source>
        <dbReference type="Proteomes" id="UP000827415"/>
    </source>
</evidence>
<name>A0AAE8BBQ9_9CAUD</name>
<dbReference type="Proteomes" id="UP000827415">
    <property type="component" value="Segment"/>
</dbReference>
<reference evidence="1 2" key="1">
    <citation type="submission" date="2021-03" db="EMBL/GenBank/DDBJ databases">
        <authorList>
            <person name="Thompson D.W."/>
            <person name="Brown H.M.F."/>
            <person name="Thompson S.D."/>
            <person name="Grose J.H."/>
        </authorList>
    </citation>
    <scope>NUCLEOTIDE SEQUENCE [LARGE SCALE GENOMIC DNA]</scope>
</reference>
<evidence type="ECO:0000313" key="1">
    <source>
        <dbReference type="EMBL" id="QYA57256.1"/>
    </source>
</evidence>
<accession>A0AAE8BBQ9</accession>
<gene>
    <name evidence="1" type="ORF">ZYZZX_28</name>
</gene>